<accession>R4PZ56</accession>
<proteinExistence type="predicted"/>
<dbReference type="EMBL" id="CP005957">
    <property type="protein sequence ID" value="AGL62536.1"/>
    <property type="molecule type" value="Genomic_DNA"/>
</dbReference>
<name>R4PZ56_9BACT</name>
<dbReference type="KEGG" id="saal:L336_0834"/>
<dbReference type="HOGENOM" id="CLU_2680872_0_0_0"/>
<dbReference type="RefSeq" id="WP_015641986.1">
    <property type="nucleotide sequence ID" value="NC_021219.1"/>
</dbReference>
<keyword evidence="1" id="KW-1133">Transmembrane helix</keyword>
<keyword evidence="1" id="KW-0472">Membrane</keyword>
<keyword evidence="1" id="KW-0812">Transmembrane</keyword>
<organism evidence="2 3">
    <name type="scientific">Candidatus Saccharimonas aalborgensis</name>
    <dbReference type="NCBI Taxonomy" id="1332188"/>
    <lineage>
        <taxon>Bacteria</taxon>
        <taxon>Candidatus Saccharimonadota</taxon>
        <taxon>Candidatus Saccharimonadia</taxon>
        <taxon>Candidatus Saccharimonadales</taxon>
        <taxon>Candidatus Saccharimonadaceae</taxon>
        <taxon>Candidatus Saccharimonas</taxon>
    </lineage>
</organism>
<evidence type="ECO:0000256" key="1">
    <source>
        <dbReference type="SAM" id="Phobius"/>
    </source>
</evidence>
<protein>
    <submittedName>
        <fullName evidence="2">Uncharacterized protein</fullName>
    </submittedName>
</protein>
<reference evidence="2 3" key="1">
    <citation type="journal article" date="2013" name="Nat. Biotechnol.">
        <title>Genome sequences of rare, uncultured bacteria obtained by differential coverage binning of multiple metagenomes.</title>
        <authorList>
            <person name="Albertsen M."/>
            <person name="Hugenholtz P."/>
            <person name="Skarshewski A."/>
            <person name="Nielsen K.L."/>
            <person name="Tyson G.W."/>
            <person name="Nielsen P.H."/>
        </authorList>
    </citation>
    <scope>NUCLEOTIDE SEQUENCE [LARGE SCALE GENOMIC DNA]</scope>
    <source>
        <strain evidence="2">TM71</strain>
    </source>
</reference>
<sequence length="74" mass="7749">MSPLVDPAAFTSAHSRGEAILLMVLGTVLIIMGALLGVVTSQWFTGVMAVLLGALGGWTGVVLNREITKGRRRA</sequence>
<evidence type="ECO:0000313" key="2">
    <source>
        <dbReference type="EMBL" id="AGL62536.1"/>
    </source>
</evidence>
<feature type="transmembrane region" description="Helical" evidence="1">
    <location>
        <begin position="43"/>
        <end position="63"/>
    </location>
</feature>
<dbReference type="AlphaFoldDB" id="R4PZ56"/>
<evidence type="ECO:0000313" key="3">
    <source>
        <dbReference type="Proteomes" id="UP000013893"/>
    </source>
</evidence>
<dbReference type="Proteomes" id="UP000013893">
    <property type="component" value="Chromosome"/>
</dbReference>
<feature type="transmembrane region" description="Helical" evidence="1">
    <location>
        <begin position="20"/>
        <end position="37"/>
    </location>
</feature>
<gene>
    <name evidence="2" type="ORF">L336_0834</name>
</gene>
<keyword evidence="3" id="KW-1185">Reference proteome</keyword>